<dbReference type="Proteomes" id="UP001055072">
    <property type="component" value="Unassembled WGS sequence"/>
</dbReference>
<evidence type="ECO:0000313" key="1">
    <source>
        <dbReference type="EMBL" id="KAI0090567.1"/>
    </source>
</evidence>
<proteinExistence type="predicted"/>
<organism evidence="1 2">
    <name type="scientific">Irpex rosettiformis</name>
    <dbReference type="NCBI Taxonomy" id="378272"/>
    <lineage>
        <taxon>Eukaryota</taxon>
        <taxon>Fungi</taxon>
        <taxon>Dikarya</taxon>
        <taxon>Basidiomycota</taxon>
        <taxon>Agaricomycotina</taxon>
        <taxon>Agaricomycetes</taxon>
        <taxon>Polyporales</taxon>
        <taxon>Irpicaceae</taxon>
        <taxon>Irpex</taxon>
    </lineage>
</organism>
<sequence length="399" mass="42800">MSSLTAAANTTTTAPSSSNSGGGAGFFSIFGLILGIIGLAGLFQIGYNFIESYLPSTRLKALDAASHETFDLFKSMLEDGLFSSSDQVKSMEHRLSNLRRDGDRLRPKVHIAITFKQQLLGWWHGISKQINDTLQEIHATRAEISVICAEERRKQERENLRLRPRLLHGGSHATSRAMHTPPLARNLALGIPSANHSITRATGITGLHASQSSLTTRAPVYSSDTSRPGHQLFSLPPPAFIPPSVPGAVATKSEPDPHERLRGVTDQLSQATGRHGLSEMPVLPAEIVDDGKVHPSEIERTMNVLNDLAKRLSVIAAQELTKSQNGQVSSTAGQADSAQLSKLIDGLKAVHAAATQSSTQSNADVPSTATIVELDDPPQVQEQIQGAPSPLPVPEDIRT</sequence>
<protein>
    <submittedName>
        <fullName evidence="1">Uncharacterized protein</fullName>
    </submittedName>
</protein>
<accession>A0ACB8U8D4</accession>
<name>A0ACB8U8D4_9APHY</name>
<evidence type="ECO:0000313" key="2">
    <source>
        <dbReference type="Proteomes" id="UP001055072"/>
    </source>
</evidence>
<reference evidence="1" key="1">
    <citation type="journal article" date="2021" name="Environ. Microbiol.">
        <title>Gene family expansions and transcriptome signatures uncover fungal adaptations to wood decay.</title>
        <authorList>
            <person name="Hage H."/>
            <person name="Miyauchi S."/>
            <person name="Viragh M."/>
            <person name="Drula E."/>
            <person name="Min B."/>
            <person name="Chaduli D."/>
            <person name="Navarro D."/>
            <person name="Favel A."/>
            <person name="Norest M."/>
            <person name="Lesage-Meessen L."/>
            <person name="Balint B."/>
            <person name="Merenyi Z."/>
            <person name="de Eugenio L."/>
            <person name="Morin E."/>
            <person name="Martinez A.T."/>
            <person name="Baldrian P."/>
            <person name="Stursova M."/>
            <person name="Martinez M.J."/>
            <person name="Novotny C."/>
            <person name="Magnuson J.K."/>
            <person name="Spatafora J.W."/>
            <person name="Maurice S."/>
            <person name="Pangilinan J."/>
            <person name="Andreopoulos W."/>
            <person name="LaButti K."/>
            <person name="Hundley H."/>
            <person name="Na H."/>
            <person name="Kuo A."/>
            <person name="Barry K."/>
            <person name="Lipzen A."/>
            <person name="Henrissat B."/>
            <person name="Riley R."/>
            <person name="Ahrendt S."/>
            <person name="Nagy L.G."/>
            <person name="Grigoriev I.V."/>
            <person name="Martin F."/>
            <person name="Rosso M.N."/>
        </authorList>
    </citation>
    <scope>NUCLEOTIDE SEQUENCE</scope>
    <source>
        <strain evidence="1">CBS 384.51</strain>
    </source>
</reference>
<keyword evidence="2" id="KW-1185">Reference proteome</keyword>
<dbReference type="EMBL" id="MU274907">
    <property type="protein sequence ID" value="KAI0090567.1"/>
    <property type="molecule type" value="Genomic_DNA"/>
</dbReference>
<comment type="caution">
    <text evidence="1">The sequence shown here is derived from an EMBL/GenBank/DDBJ whole genome shotgun (WGS) entry which is preliminary data.</text>
</comment>
<gene>
    <name evidence="1" type="ORF">BDY19DRAFT_1055563</name>
</gene>